<proteinExistence type="predicted"/>
<sequence>MSSPARPELIFDHVGLVVQDLTSGFANVCSLLPIVAATRVYDDQVLGVSVQFLRDAGGVMFELIAPLGDNSPVAKIAASGRGVLNQIAYRVGNLAAAADYFRARGATPTGAAKPAIAFDGAPVQFFLTKEFVVVELIESEGASREFVPV</sequence>
<dbReference type="PANTHER" id="PTHR43048">
    <property type="entry name" value="METHYLMALONYL-COA EPIMERASE"/>
    <property type="match status" value="1"/>
</dbReference>
<accession>A0ABS9LX42</accession>
<dbReference type="InterPro" id="IPR029068">
    <property type="entry name" value="Glyas_Bleomycin-R_OHBP_Dase"/>
</dbReference>
<keyword evidence="3" id="KW-1185">Reference proteome</keyword>
<dbReference type="SUPFAM" id="SSF54593">
    <property type="entry name" value="Glyoxalase/Bleomycin resistance protein/Dihydroxybiphenyl dioxygenase"/>
    <property type="match status" value="1"/>
</dbReference>
<reference evidence="2" key="1">
    <citation type="submission" date="2022-01" db="EMBL/GenBank/DDBJ databases">
        <title>Genome sequnece data of strain Bradyrhizobium sp. nov.</title>
        <authorList>
            <person name="Zhang J."/>
        </authorList>
    </citation>
    <scope>NUCLEOTIDE SEQUENCE</scope>
    <source>
        <strain evidence="2">WYCCWR 12774</strain>
    </source>
</reference>
<keyword evidence="1" id="KW-0479">Metal-binding</keyword>
<evidence type="ECO:0000256" key="1">
    <source>
        <dbReference type="ARBA" id="ARBA00022723"/>
    </source>
</evidence>
<comment type="caution">
    <text evidence="2">The sequence shown here is derived from an EMBL/GenBank/DDBJ whole genome shotgun (WGS) entry which is preliminary data.</text>
</comment>
<gene>
    <name evidence="2" type="ORF">L6637_32070</name>
</gene>
<dbReference type="Gene3D" id="3.10.180.10">
    <property type="entry name" value="2,3-Dihydroxybiphenyl 1,2-Dioxygenase, domain 1"/>
    <property type="match status" value="1"/>
</dbReference>
<evidence type="ECO:0000313" key="2">
    <source>
        <dbReference type="EMBL" id="MCG2671602.1"/>
    </source>
</evidence>
<dbReference type="EMBL" id="JAKLUA010000015">
    <property type="protein sequence ID" value="MCG2671602.1"/>
    <property type="molecule type" value="Genomic_DNA"/>
</dbReference>
<name>A0ABS9LX42_9BRAD</name>
<dbReference type="RefSeq" id="WP_237873044.1">
    <property type="nucleotide sequence ID" value="NZ_JAKLUA010000015.1"/>
</dbReference>
<dbReference type="InterPro" id="IPR051785">
    <property type="entry name" value="MMCE/EMCE_epimerase"/>
</dbReference>
<evidence type="ECO:0000313" key="3">
    <source>
        <dbReference type="Proteomes" id="UP001139012"/>
    </source>
</evidence>
<dbReference type="Pfam" id="PF13669">
    <property type="entry name" value="Glyoxalase_4"/>
    <property type="match status" value="1"/>
</dbReference>
<dbReference type="Proteomes" id="UP001139012">
    <property type="component" value="Unassembled WGS sequence"/>
</dbReference>
<protein>
    <submittedName>
        <fullName evidence="2">VOC family protein</fullName>
    </submittedName>
</protein>
<organism evidence="2 3">
    <name type="scientific">Bradyrhizobium zhengyangense</name>
    <dbReference type="NCBI Taxonomy" id="2911009"/>
    <lineage>
        <taxon>Bacteria</taxon>
        <taxon>Pseudomonadati</taxon>
        <taxon>Pseudomonadota</taxon>
        <taxon>Alphaproteobacteria</taxon>
        <taxon>Hyphomicrobiales</taxon>
        <taxon>Nitrobacteraceae</taxon>
        <taxon>Bradyrhizobium</taxon>
    </lineage>
</organism>
<dbReference type="PANTHER" id="PTHR43048:SF3">
    <property type="entry name" value="METHYLMALONYL-COA EPIMERASE, MITOCHONDRIAL"/>
    <property type="match status" value="1"/>
</dbReference>